<sequence length="82" mass="9579">MHPVRGNAVFTPQRRKRDFCKVSCLMSSDEFPRSLMIWWIMSSDGVGPLCFMKSKAIYKGMFFRISRQHKQAVERGKQTHPS</sequence>
<gene>
    <name evidence="1" type="ORF">CHARACLAT_006651</name>
</gene>
<keyword evidence="2" id="KW-1185">Reference proteome</keyword>
<protein>
    <submittedName>
        <fullName evidence="1">Uncharacterized protein</fullName>
    </submittedName>
</protein>
<proteinExistence type="predicted"/>
<evidence type="ECO:0000313" key="2">
    <source>
        <dbReference type="Proteomes" id="UP001352852"/>
    </source>
</evidence>
<dbReference type="EMBL" id="JAHUTJ010065925">
    <property type="protein sequence ID" value="MED6289798.1"/>
    <property type="molecule type" value="Genomic_DNA"/>
</dbReference>
<dbReference type="Proteomes" id="UP001352852">
    <property type="component" value="Unassembled WGS sequence"/>
</dbReference>
<reference evidence="1 2" key="1">
    <citation type="submission" date="2021-06" db="EMBL/GenBank/DDBJ databases">
        <authorList>
            <person name="Palmer J.M."/>
        </authorList>
    </citation>
    <scope>NUCLEOTIDE SEQUENCE [LARGE SCALE GENOMIC DNA]</scope>
    <source>
        <strain evidence="1 2">CL_MEX2019</strain>
        <tissue evidence="1">Muscle</tissue>
    </source>
</reference>
<organism evidence="1 2">
    <name type="scientific">Characodon lateralis</name>
    <dbReference type="NCBI Taxonomy" id="208331"/>
    <lineage>
        <taxon>Eukaryota</taxon>
        <taxon>Metazoa</taxon>
        <taxon>Chordata</taxon>
        <taxon>Craniata</taxon>
        <taxon>Vertebrata</taxon>
        <taxon>Euteleostomi</taxon>
        <taxon>Actinopterygii</taxon>
        <taxon>Neopterygii</taxon>
        <taxon>Teleostei</taxon>
        <taxon>Neoteleostei</taxon>
        <taxon>Acanthomorphata</taxon>
        <taxon>Ovalentaria</taxon>
        <taxon>Atherinomorphae</taxon>
        <taxon>Cyprinodontiformes</taxon>
        <taxon>Goodeidae</taxon>
        <taxon>Characodon</taxon>
    </lineage>
</organism>
<accession>A0ABU7EU10</accession>
<comment type="caution">
    <text evidence="1">The sequence shown here is derived from an EMBL/GenBank/DDBJ whole genome shotgun (WGS) entry which is preliminary data.</text>
</comment>
<name>A0ABU7EU10_9TELE</name>
<evidence type="ECO:0000313" key="1">
    <source>
        <dbReference type="EMBL" id="MED6289798.1"/>
    </source>
</evidence>